<dbReference type="AlphaFoldDB" id="A0A9Q5JGN6"/>
<dbReference type="EMBL" id="MKIQ01000027">
    <property type="protein sequence ID" value="OFI46750.1"/>
    <property type="molecule type" value="Genomic_DNA"/>
</dbReference>
<comment type="caution">
    <text evidence="1">The sequence shown here is derived from an EMBL/GenBank/DDBJ whole genome shotgun (WGS) entry which is preliminary data.</text>
</comment>
<proteinExistence type="predicted"/>
<accession>A0A9Q5JGN6</accession>
<organism evidence="1 2">
    <name type="scientific">Floricoccus penangensis</name>
    <dbReference type="NCBI Taxonomy" id="1859475"/>
    <lineage>
        <taxon>Bacteria</taxon>
        <taxon>Bacillati</taxon>
        <taxon>Bacillota</taxon>
        <taxon>Bacilli</taxon>
        <taxon>Lactobacillales</taxon>
        <taxon>Streptococcaceae</taxon>
        <taxon>Floricoccus</taxon>
    </lineage>
</organism>
<keyword evidence="2" id="KW-1185">Reference proteome</keyword>
<evidence type="ECO:0000313" key="1">
    <source>
        <dbReference type="EMBL" id="OFI46750.1"/>
    </source>
</evidence>
<dbReference type="OrthoDB" id="9953174at2"/>
<name>A0A9Q5JGN6_9LACT</name>
<gene>
    <name evidence="1" type="ORF">BG262_02835</name>
</gene>
<protein>
    <submittedName>
        <fullName evidence="1">Uncharacterized protein</fullName>
    </submittedName>
</protein>
<sequence length="431" mass="48119">MKLQNKIEMKNGLPFVKSDLQDIKINDFFTGGQLGTNFDQSVFATLIESDDVFKALLNTPMSRMLRAMRNASANEGTLPMIWEEVVNEDGTKDLALKNIPTMSFSPMTAKPDDCCVVPGELQVCQDITILKPLCIEQCEEGITLMARQMGMPRNSVAYAAYLALLKETGVNTDLPTQEAFDQLSLIAQFVLLNMLTFLNGLLDVEQNGNIIRRFNGLMQQYADPDIYTIDGSLGILEAFKQSLCRINIVGWEGFQQGFFAADFIAFQALQQEIVKKDNGEYPVGWKVVEGTETKNGVTYPKNYYYFNGIPVLESRNITVPDTMVGNIYFVPPTEGVFSAIPLDFPEQFIMNEWKKSEKDTAFIHWDRNKVAYPTCWSECVAITNFGGVFNANPNHLMVITAIKSVCGVDAYKGVEGLINPNSLAPYIGRAK</sequence>
<dbReference type="RefSeq" id="WP_070787883.1">
    <property type="nucleotide sequence ID" value="NZ_MKIQ01000027.1"/>
</dbReference>
<evidence type="ECO:0000313" key="2">
    <source>
        <dbReference type="Proteomes" id="UP000177273"/>
    </source>
</evidence>
<dbReference type="Proteomes" id="UP000177273">
    <property type="component" value="Unassembled WGS sequence"/>
</dbReference>
<reference evidence="2" key="1">
    <citation type="submission" date="2016-09" db="EMBL/GenBank/DDBJ databases">
        <title>Draft genome sequence of a novel species of the family Streptococcaceae isolated from flowers.</title>
        <authorList>
            <person name="Chuah L.-O."/>
            <person name="Yap K.-P."/>
            <person name="Thong K.L."/>
            <person name="Liong M.T."/>
            <person name="Ahmad R."/>
            <person name="Rusul G."/>
        </authorList>
    </citation>
    <scope>NUCLEOTIDE SEQUENCE [LARGE SCALE GENOMIC DNA]</scope>
    <source>
        <strain evidence="2">HibF3</strain>
    </source>
</reference>